<protein>
    <submittedName>
        <fullName evidence="1">Uncharacterized protein</fullName>
    </submittedName>
</protein>
<name>A0A7W1XDL3_9BACL</name>
<accession>A0A7W1XDL3</accession>
<dbReference type="RefSeq" id="WP_033102155.1">
    <property type="nucleotide sequence ID" value="NZ_JACEIP010000065.1"/>
</dbReference>
<evidence type="ECO:0000313" key="1">
    <source>
        <dbReference type="EMBL" id="MBA4544705.1"/>
    </source>
</evidence>
<comment type="caution">
    <text evidence="1">The sequence shown here is derived from an EMBL/GenBank/DDBJ whole genome shotgun (WGS) entry which is preliminary data.</text>
</comment>
<evidence type="ECO:0000313" key="2">
    <source>
        <dbReference type="Proteomes" id="UP000530514"/>
    </source>
</evidence>
<reference evidence="1 2" key="1">
    <citation type="submission" date="2020-07" db="EMBL/GenBank/DDBJ databases">
        <authorList>
            <person name="Feng H."/>
        </authorList>
    </citation>
    <scope>NUCLEOTIDE SEQUENCE [LARGE SCALE GENOMIC DNA]</scope>
    <source>
        <strain evidence="2">s-11</strain>
    </source>
</reference>
<dbReference type="AlphaFoldDB" id="A0A7W1XDL3"/>
<keyword evidence="2" id="KW-1185">Reference proteome</keyword>
<gene>
    <name evidence="1" type="ORF">H1164_18000</name>
</gene>
<organism evidence="1 2">
    <name type="scientific">Thermoactinomyces daqus</name>
    <dbReference type="NCBI Taxonomy" id="1329516"/>
    <lineage>
        <taxon>Bacteria</taxon>
        <taxon>Bacillati</taxon>
        <taxon>Bacillota</taxon>
        <taxon>Bacilli</taxon>
        <taxon>Bacillales</taxon>
        <taxon>Thermoactinomycetaceae</taxon>
        <taxon>Thermoactinomyces</taxon>
    </lineage>
</organism>
<proteinExistence type="predicted"/>
<dbReference type="EMBL" id="JACEIP010000065">
    <property type="protein sequence ID" value="MBA4544705.1"/>
    <property type="molecule type" value="Genomic_DNA"/>
</dbReference>
<sequence length="68" mass="8025">MARKKRGNKERSTVDLLPEEWEYIEEMAAKFTVARGGKEKISNNQIFSWLIELGKDRLEEKLKAEQEK</sequence>
<dbReference type="Proteomes" id="UP000530514">
    <property type="component" value="Unassembled WGS sequence"/>
</dbReference>